<dbReference type="Proteomes" id="UP000015101">
    <property type="component" value="Unassembled WGS sequence"/>
</dbReference>
<dbReference type="AlphaFoldDB" id="T1FDF0"/>
<accession>T1FDF0</accession>
<reference evidence="3" key="1">
    <citation type="submission" date="2012-12" db="EMBL/GenBank/DDBJ databases">
        <authorList>
            <person name="Hellsten U."/>
            <person name="Grimwood J."/>
            <person name="Chapman J.A."/>
            <person name="Shapiro H."/>
            <person name="Aerts A."/>
            <person name="Otillar R.P."/>
            <person name="Terry A.Y."/>
            <person name="Boore J.L."/>
            <person name="Simakov O."/>
            <person name="Marletaz F."/>
            <person name="Cho S.-J."/>
            <person name="Edsinger-Gonzales E."/>
            <person name="Havlak P."/>
            <person name="Kuo D.-H."/>
            <person name="Larsson T."/>
            <person name="Lv J."/>
            <person name="Arendt D."/>
            <person name="Savage R."/>
            <person name="Osoegawa K."/>
            <person name="de Jong P."/>
            <person name="Lindberg D.R."/>
            <person name="Seaver E.C."/>
            <person name="Weisblat D.A."/>
            <person name="Putnam N.H."/>
            <person name="Grigoriev I.V."/>
            <person name="Rokhsar D.S."/>
        </authorList>
    </citation>
    <scope>NUCLEOTIDE SEQUENCE</scope>
</reference>
<protein>
    <submittedName>
        <fullName evidence="1 2">Uncharacterized protein</fullName>
    </submittedName>
</protein>
<organism evidence="2 3">
    <name type="scientific">Helobdella robusta</name>
    <name type="common">Californian leech</name>
    <dbReference type="NCBI Taxonomy" id="6412"/>
    <lineage>
        <taxon>Eukaryota</taxon>
        <taxon>Metazoa</taxon>
        <taxon>Spiralia</taxon>
        <taxon>Lophotrochozoa</taxon>
        <taxon>Annelida</taxon>
        <taxon>Clitellata</taxon>
        <taxon>Hirudinea</taxon>
        <taxon>Rhynchobdellida</taxon>
        <taxon>Glossiphoniidae</taxon>
        <taxon>Helobdella</taxon>
    </lineage>
</organism>
<dbReference type="EMBL" id="AMQM01006506">
    <property type="status" value="NOT_ANNOTATED_CDS"/>
    <property type="molecule type" value="Genomic_DNA"/>
</dbReference>
<evidence type="ECO:0000313" key="3">
    <source>
        <dbReference type="Proteomes" id="UP000015101"/>
    </source>
</evidence>
<dbReference type="InParanoid" id="T1FDF0"/>
<sequence length="162" mass="19847">MCNCHSLFNQFNPDEKDYDQTEQMELYDMFILVKKSYSRATASFFYAMHSIEKPFLPDSSQLIQSYREFLFVCQIPFPIELQYESLRFMQAENRLKEFQEKCKKMQDEMKEYDKPKEEYWELDETRDKADEFYTPILNEYIDYLEGDVRVAKFLWRPALTRF</sequence>
<proteinExistence type="predicted"/>
<dbReference type="KEGG" id="hro:HELRODRAFT_178584"/>
<dbReference type="EMBL" id="KB097456">
    <property type="protein sequence ID" value="ESN97130.1"/>
    <property type="molecule type" value="Genomic_DNA"/>
</dbReference>
<dbReference type="CTD" id="20206849"/>
<reference evidence="1 3" key="2">
    <citation type="journal article" date="2013" name="Nature">
        <title>Insights into bilaterian evolution from three spiralian genomes.</title>
        <authorList>
            <person name="Simakov O."/>
            <person name="Marletaz F."/>
            <person name="Cho S.J."/>
            <person name="Edsinger-Gonzales E."/>
            <person name="Havlak P."/>
            <person name="Hellsten U."/>
            <person name="Kuo D.H."/>
            <person name="Larsson T."/>
            <person name="Lv J."/>
            <person name="Arendt D."/>
            <person name="Savage R."/>
            <person name="Osoegawa K."/>
            <person name="de Jong P."/>
            <person name="Grimwood J."/>
            <person name="Chapman J.A."/>
            <person name="Shapiro H."/>
            <person name="Aerts A."/>
            <person name="Otillar R.P."/>
            <person name="Terry A.Y."/>
            <person name="Boore J.L."/>
            <person name="Grigoriev I.V."/>
            <person name="Lindberg D.R."/>
            <person name="Seaver E.C."/>
            <person name="Weisblat D.A."/>
            <person name="Putnam N.H."/>
            <person name="Rokhsar D.S."/>
        </authorList>
    </citation>
    <scope>NUCLEOTIDE SEQUENCE</scope>
</reference>
<reference evidence="2" key="3">
    <citation type="submission" date="2015-06" db="UniProtKB">
        <authorList>
            <consortium name="EnsemblMetazoa"/>
        </authorList>
    </citation>
    <scope>IDENTIFICATION</scope>
</reference>
<dbReference type="HOGENOM" id="CLU_1637257_0_0_1"/>
<dbReference type="RefSeq" id="XP_009024909.1">
    <property type="nucleotide sequence ID" value="XM_009026661.1"/>
</dbReference>
<name>T1FDF0_HELRO</name>
<dbReference type="EnsemblMetazoa" id="HelroT178584">
    <property type="protein sequence ID" value="HelroP178584"/>
    <property type="gene ID" value="HelroG178584"/>
</dbReference>
<dbReference type="GeneID" id="20206849"/>
<dbReference type="EMBL" id="AMQM01006505">
    <property type="status" value="NOT_ANNOTATED_CDS"/>
    <property type="molecule type" value="Genomic_DNA"/>
</dbReference>
<gene>
    <name evidence="2" type="primary">20206849</name>
    <name evidence="1" type="ORF">HELRODRAFT_178584</name>
</gene>
<evidence type="ECO:0000313" key="2">
    <source>
        <dbReference type="EnsemblMetazoa" id="HelroP178584"/>
    </source>
</evidence>
<evidence type="ECO:0000313" key="1">
    <source>
        <dbReference type="EMBL" id="ESN97130.1"/>
    </source>
</evidence>
<keyword evidence="3" id="KW-1185">Reference proteome</keyword>